<keyword evidence="9 11" id="KW-0238">DNA-binding</keyword>
<comment type="subunit">
    <text evidence="11">ORC is composed of six subunits.</text>
</comment>
<evidence type="ECO:0000256" key="4">
    <source>
        <dbReference type="ARBA" id="ARBA00022705"/>
    </source>
</evidence>
<feature type="compositionally biased region" description="Polar residues" evidence="12">
    <location>
        <begin position="62"/>
        <end position="83"/>
    </location>
</feature>
<evidence type="ECO:0000256" key="6">
    <source>
        <dbReference type="ARBA" id="ARBA00022741"/>
    </source>
</evidence>
<evidence type="ECO:0000256" key="2">
    <source>
        <dbReference type="ARBA" id="ARBA00008398"/>
    </source>
</evidence>
<dbReference type="SMART" id="SM00382">
    <property type="entry name" value="AAA"/>
    <property type="match status" value="1"/>
</dbReference>
<evidence type="ECO:0000256" key="5">
    <source>
        <dbReference type="ARBA" id="ARBA00022723"/>
    </source>
</evidence>
<protein>
    <recommendedName>
        <fullName evidence="3 11">Origin recognition complex subunit 1</fullName>
    </recommendedName>
</protein>
<accession>A0A7R9KYF1</accession>
<dbReference type="EMBL" id="OC864456">
    <property type="protein sequence ID" value="CAD7631712.1"/>
    <property type="molecule type" value="Genomic_DNA"/>
</dbReference>
<keyword evidence="10 11" id="KW-0539">Nucleus</keyword>
<keyword evidence="15" id="KW-1185">Reference proteome</keyword>
<comment type="subcellular location">
    <subcellularLocation>
        <location evidence="1 11">Nucleus</location>
    </subcellularLocation>
</comment>
<comment type="function">
    <text evidence="11">Component of the origin recognition complex (ORC) that binds origins of replication. DNA-binding is ATP-dependent, however specific DNA sequences that define origins of replication have not been identified so far. ORC is required to assemble the pre-replication complex necessary to initiate DNA replication.</text>
</comment>
<feature type="domain" description="AAA+ ATPase" evidence="13">
    <location>
        <begin position="277"/>
        <end position="425"/>
    </location>
</feature>
<evidence type="ECO:0000259" key="13">
    <source>
        <dbReference type="SMART" id="SM00382"/>
    </source>
</evidence>
<dbReference type="PANTHER" id="PTHR10763">
    <property type="entry name" value="CELL DIVISION CONTROL PROTEIN 6-RELATED"/>
    <property type="match status" value="1"/>
</dbReference>
<feature type="compositionally biased region" description="Basic and acidic residues" evidence="12">
    <location>
        <begin position="113"/>
        <end position="122"/>
    </location>
</feature>
<dbReference type="Pfam" id="PF09079">
    <property type="entry name" value="WHD_Cdc6"/>
    <property type="match status" value="1"/>
</dbReference>
<dbReference type="InterPro" id="IPR003959">
    <property type="entry name" value="ATPase_AAA_core"/>
</dbReference>
<dbReference type="GO" id="GO:0046872">
    <property type="term" value="F:metal ion binding"/>
    <property type="evidence" value="ECO:0007669"/>
    <property type="project" value="UniProtKB-KW"/>
</dbReference>
<dbReference type="GO" id="GO:0003688">
    <property type="term" value="F:DNA replication origin binding"/>
    <property type="evidence" value="ECO:0007669"/>
    <property type="project" value="TreeGrafter"/>
</dbReference>
<reference evidence="14" key="1">
    <citation type="submission" date="2020-11" db="EMBL/GenBank/DDBJ databases">
        <authorList>
            <person name="Tran Van P."/>
        </authorList>
    </citation>
    <scope>NUCLEOTIDE SEQUENCE</scope>
</reference>
<dbReference type="AlphaFoldDB" id="A0A7R9KYF1"/>
<feature type="compositionally biased region" description="Basic and acidic residues" evidence="12">
    <location>
        <begin position="142"/>
        <end position="166"/>
    </location>
</feature>
<proteinExistence type="inferred from homology"/>
<dbReference type="GO" id="GO:0005664">
    <property type="term" value="C:nuclear origin of replication recognition complex"/>
    <property type="evidence" value="ECO:0007669"/>
    <property type="project" value="TreeGrafter"/>
</dbReference>
<dbReference type="InterPro" id="IPR027417">
    <property type="entry name" value="P-loop_NTPase"/>
</dbReference>
<dbReference type="SUPFAM" id="SSF52540">
    <property type="entry name" value="P-loop containing nucleoside triphosphate hydrolases"/>
    <property type="match status" value="1"/>
</dbReference>
<keyword evidence="5" id="KW-0479">Metal-binding</keyword>
<keyword evidence="4 11" id="KW-0235">DNA replication</keyword>
<evidence type="ECO:0000256" key="12">
    <source>
        <dbReference type="SAM" id="MobiDB-lite"/>
    </source>
</evidence>
<evidence type="ECO:0000313" key="15">
    <source>
        <dbReference type="Proteomes" id="UP000759131"/>
    </source>
</evidence>
<dbReference type="InterPro" id="IPR003593">
    <property type="entry name" value="AAA+_ATPase"/>
</dbReference>
<dbReference type="InterPro" id="IPR050311">
    <property type="entry name" value="ORC1/CDC6"/>
</dbReference>
<dbReference type="Gene3D" id="3.40.50.300">
    <property type="entry name" value="P-loop containing nucleotide triphosphate hydrolases"/>
    <property type="match status" value="1"/>
</dbReference>
<keyword evidence="6 11" id="KW-0547">Nucleotide-binding</keyword>
<dbReference type="EMBL" id="CAJPIZ010009881">
    <property type="protein sequence ID" value="CAG2112142.1"/>
    <property type="molecule type" value="Genomic_DNA"/>
</dbReference>
<evidence type="ECO:0000256" key="10">
    <source>
        <dbReference type="ARBA" id="ARBA00023242"/>
    </source>
</evidence>
<dbReference type="FunFam" id="3.40.50.300:FF:000199">
    <property type="entry name" value="Origin recognition complex subunit 1"/>
    <property type="match status" value="1"/>
</dbReference>
<dbReference type="GO" id="GO:0016887">
    <property type="term" value="F:ATP hydrolysis activity"/>
    <property type="evidence" value="ECO:0007669"/>
    <property type="project" value="InterPro"/>
</dbReference>
<organism evidence="14">
    <name type="scientific">Medioppia subpectinata</name>
    <dbReference type="NCBI Taxonomy" id="1979941"/>
    <lineage>
        <taxon>Eukaryota</taxon>
        <taxon>Metazoa</taxon>
        <taxon>Ecdysozoa</taxon>
        <taxon>Arthropoda</taxon>
        <taxon>Chelicerata</taxon>
        <taxon>Arachnida</taxon>
        <taxon>Acari</taxon>
        <taxon>Acariformes</taxon>
        <taxon>Sarcoptiformes</taxon>
        <taxon>Oribatida</taxon>
        <taxon>Brachypylina</taxon>
        <taxon>Oppioidea</taxon>
        <taxon>Oppiidae</taxon>
        <taxon>Medioppia</taxon>
    </lineage>
</organism>
<dbReference type="InterPro" id="IPR015163">
    <property type="entry name" value="Cdc6_C"/>
</dbReference>
<keyword evidence="7 11" id="KW-0067">ATP-binding</keyword>
<dbReference type="InterPro" id="IPR054425">
    <property type="entry name" value="Cdc6_ORC1-like_ATPase_lid"/>
</dbReference>
<dbReference type="Pfam" id="PF00004">
    <property type="entry name" value="AAA"/>
    <property type="match status" value="1"/>
</dbReference>
<dbReference type="GO" id="GO:0033314">
    <property type="term" value="P:mitotic DNA replication checkpoint signaling"/>
    <property type="evidence" value="ECO:0007669"/>
    <property type="project" value="TreeGrafter"/>
</dbReference>
<keyword evidence="8" id="KW-0460">Magnesium</keyword>
<dbReference type="PANTHER" id="PTHR10763:SF23">
    <property type="entry name" value="ORIGIN RECOGNITION COMPLEX SUBUNIT 1"/>
    <property type="match status" value="1"/>
</dbReference>
<comment type="similarity">
    <text evidence="2 11">Belongs to the ORC1 family.</text>
</comment>
<dbReference type="GO" id="GO:0006270">
    <property type="term" value="P:DNA replication initiation"/>
    <property type="evidence" value="ECO:0007669"/>
    <property type="project" value="TreeGrafter"/>
</dbReference>
<evidence type="ECO:0000256" key="9">
    <source>
        <dbReference type="ARBA" id="ARBA00023125"/>
    </source>
</evidence>
<dbReference type="CDD" id="cd00009">
    <property type="entry name" value="AAA"/>
    <property type="match status" value="1"/>
</dbReference>
<dbReference type="Pfam" id="PF22606">
    <property type="entry name" value="Cdc6-ORC-like_ATPase_lid"/>
    <property type="match status" value="1"/>
</dbReference>
<evidence type="ECO:0000313" key="14">
    <source>
        <dbReference type="EMBL" id="CAD7631712.1"/>
    </source>
</evidence>
<dbReference type="Gene3D" id="1.10.8.60">
    <property type="match status" value="1"/>
</dbReference>
<evidence type="ECO:0000256" key="1">
    <source>
        <dbReference type="ARBA" id="ARBA00004123"/>
    </source>
</evidence>
<evidence type="ECO:0000256" key="11">
    <source>
        <dbReference type="RuleBase" id="RU365058"/>
    </source>
</evidence>
<feature type="region of interest" description="Disordered" evidence="12">
    <location>
        <begin position="45"/>
        <end position="166"/>
    </location>
</feature>
<evidence type="ECO:0000256" key="7">
    <source>
        <dbReference type="ARBA" id="ARBA00022840"/>
    </source>
</evidence>
<evidence type="ECO:0000256" key="3">
    <source>
        <dbReference type="ARBA" id="ARBA00019081"/>
    </source>
</evidence>
<dbReference type="OrthoDB" id="1926878at2759"/>
<sequence>MASNGSDRRLSLRQRSVTTKFGIDDYQSVDKCVNRKSRKTLIDLSSDEVSDQMSDKLVDSPVLTNSRPLRSKQDNQSIQTNGKNDIPLTNGKAKSSAKQSPIKRRLFVDTNGETDKTDDNKRALRQRGVKTPTNSVTNGSEKSSEKDSKRKPKIPKETSKKTPKVCDKQCLDTSEDKQVLSTKKKSVEMNGKVEPKPVKNGVLSTKKKSVEMNGKVEPKPVKNGVKRKSKVFAKSKESLDLALERLSSNSIPESLPCRESQFKDILNYVESKLIEGNGGCMYISGVPGTGKTATVREMRRKLESSNKYPKFTFIEVNGLKLSDPFQCYVQIHYELTGEKKSSYAAADALNDRFSNADSDNEFVILFVDELDLLRTRKQNILYHLFDWPTRHNSKLIVLAIANSMDLPEKLMINRVSSRLGLTRLSFHPYSYRELESIISSRLEGLHNVFDGDALQLICRKVAAVSGDARRALDICRLSVQTAQMADELTVSLKSVDTALQEIFNSLKLVRIRNATLMEKLFLQSIVQEFRISGLEECNFIDIFKHQIEMCHFEGHYTPSTVEVEKIAYNLHTSRLIILEKSGSHLYKRIRLNVSVDDINFALKM</sequence>
<evidence type="ECO:0000256" key="8">
    <source>
        <dbReference type="ARBA" id="ARBA00022842"/>
    </source>
</evidence>
<gene>
    <name evidence="14" type="ORF">OSB1V03_LOCUS12121</name>
</gene>
<dbReference type="Proteomes" id="UP000759131">
    <property type="component" value="Unassembled WGS sequence"/>
</dbReference>
<dbReference type="GO" id="GO:0005524">
    <property type="term" value="F:ATP binding"/>
    <property type="evidence" value="ECO:0007669"/>
    <property type="project" value="UniProtKB-KW"/>
</dbReference>
<name>A0A7R9KYF1_9ACAR</name>